<dbReference type="FunFam" id="1.10.8.60:FF:000022">
    <property type="entry name" value="Fidgetin like 1"/>
    <property type="match status" value="1"/>
</dbReference>
<dbReference type="InterPro" id="IPR041569">
    <property type="entry name" value="AAA_lid_3"/>
</dbReference>
<dbReference type="GO" id="GO:0016887">
    <property type="term" value="F:ATP hydrolysis activity"/>
    <property type="evidence" value="ECO:0007669"/>
    <property type="project" value="InterPro"/>
</dbReference>
<evidence type="ECO:0000313" key="8">
    <source>
        <dbReference type="EMBL" id="CAG2223409.1"/>
    </source>
</evidence>
<evidence type="ECO:0000256" key="1">
    <source>
        <dbReference type="ARBA" id="ARBA00006914"/>
    </source>
</evidence>
<feature type="region of interest" description="Disordered" evidence="6">
    <location>
        <begin position="141"/>
        <end position="263"/>
    </location>
</feature>
<dbReference type="GO" id="GO:0005524">
    <property type="term" value="F:ATP binding"/>
    <property type="evidence" value="ECO:0007669"/>
    <property type="project" value="UniProtKB-KW"/>
</dbReference>
<sequence>MDRAELGKQFLNQFQSTLFSSKLEDGTATEKADLLRRTMMELKVANNVNLVTDESCGLLLKKYEDSYAAIVDSMEENNGLNNYAEGALAICSRFKNESHNWKSSLSLDKIKQMDCYKNITEKNKKISDKLVPPQMVNKILSTESKEDPIQGTSNPTFATGFSKPDQQNSKQGPQFNQKIDSQRESSNTGQKNGWNFQNRKPLFSGVQQSSSSDIIQQNSARPSYSGSYQRKNENFSSGVKRPLNNEDQEDEDNSRDNSAPGGFNVFKTAKEQLAIDNQKKFGRGKGSVGSSSYGNAKKSLGSTRRGLNSKFIPPIPNREEEQDSVTMNAVTKSVFGGGKPSGSNNSEEPTDERLKGIEPKMIELVMNEIMDYGPQMTWDDVAGLEFAKKTIKEIVVWPMLRPDIFTGLRGPPKGLLLFGPPGTGKTLIGKCIASQSKSTFFSISASSLTSKWVGEGEKMVRALFTVARVGEGEKMVRALFAVARVHQPAVVFIDEIDSLLSQRSDGEHEASRKIKTEFLVQLDGAATLSEDRILVIGATNRPQEIDEAARRRFVKRLYIPLPESAARKQIVLNLLSQQKYHLSDQELDFICQKTDGYSGADMANLCREAALGPIRSMDFGEIESISADQVRPITFRILKMLYHKKASVSNKDLDLYISGTIHMVVLVL</sequence>
<dbReference type="OrthoDB" id="10251136at2759"/>
<dbReference type="InterPro" id="IPR003960">
    <property type="entry name" value="ATPase_AAA_CS"/>
</dbReference>
<dbReference type="Pfam" id="PF17862">
    <property type="entry name" value="AAA_lid_3"/>
    <property type="match status" value="1"/>
</dbReference>
<evidence type="ECO:0000313" key="9">
    <source>
        <dbReference type="Proteomes" id="UP000683360"/>
    </source>
</evidence>
<evidence type="ECO:0000259" key="7">
    <source>
        <dbReference type="SMART" id="SM00382"/>
    </source>
</evidence>
<feature type="domain" description="AAA+ ATPase" evidence="7">
    <location>
        <begin position="411"/>
        <end position="563"/>
    </location>
</feature>
<dbReference type="AlphaFoldDB" id="A0A8S3SSK3"/>
<dbReference type="InterPro" id="IPR003959">
    <property type="entry name" value="ATPase_AAA_core"/>
</dbReference>
<dbReference type="SMART" id="SM00382">
    <property type="entry name" value="AAA"/>
    <property type="match status" value="1"/>
</dbReference>
<keyword evidence="2 5" id="KW-0547">Nucleotide-binding</keyword>
<dbReference type="Pfam" id="PF00004">
    <property type="entry name" value="AAA"/>
    <property type="match status" value="1"/>
</dbReference>
<comment type="caution">
    <text evidence="8">The sequence shown here is derived from an EMBL/GenBank/DDBJ whole genome shotgun (WGS) entry which is preliminary data.</text>
</comment>
<keyword evidence="8" id="KW-0378">Hydrolase</keyword>
<feature type="region of interest" description="Disordered" evidence="6">
    <location>
        <begin position="277"/>
        <end position="325"/>
    </location>
</feature>
<evidence type="ECO:0000256" key="5">
    <source>
        <dbReference type="RuleBase" id="RU003651"/>
    </source>
</evidence>
<dbReference type="InterPro" id="IPR027417">
    <property type="entry name" value="P-loop_NTPase"/>
</dbReference>
<dbReference type="InterPro" id="IPR003593">
    <property type="entry name" value="AAA+_ATPase"/>
</dbReference>
<gene>
    <name evidence="8" type="ORF">MEDL_36679</name>
</gene>
<name>A0A8S3SSK3_MYTED</name>
<evidence type="ECO:0000256" key="3">
    <source>
        <dbReference type="ARBA" id="ARBA00022840"/>
    </source>
</evidence>
<dbReference type="InterPro" id="IPR050304">
    <property type="entry name" value="MT-severing_AAA_ATPase"/>
</dbReference>
<organism evidence="8 9">
    <name type="scientific">Mytilus edulis</name>
    <name type="common">Blue mussel</name>
    <dbReference type="NCBI Taxonomy" id="6550"/>
    <lineage>
        <taxon>Eukaryota</taxon>
        <taxon>Metazoa</taxon>
        <taxon>Spiralia</taxon>
        <taxon>Lophotrochozoa</taxon>
        <taxon>Mollusca</taxon>
        <taxon>Bivalvia</taxon>
        <taxon>Autobranchia</taxon>
        <taxon>Pteriomorphia</taxon>
        <taxon>Mytilida</taxon>
        <taxon>Mytiloidea</taxon>
        <taxon>Mytilidae</taxon>
        <taxon>Mytilinae</taxon>
        <taxon>Mytilus</taxon>
    </lineage>
</organism>
<dbReference type="PROSITE" id="PS00674">
    <property type="entry name" value="AAA"/>
    <property type="match status" value="1"/>
</dbReference>
<feature type="compositionally biased region" description="Polar residues" evidence="6">
    <location>
        <begin position="288"/>
        <end position="306"/>
    </location>
</feature>
<accession>A0A8S3SSK3</accession>
<evidence type="ECO:0000256" key="2">
    <source>
        <dbReference type="ARBA" id="ARBA00022741"/>
    </source>
</evidence>
<proteinExistence type="inferred from homology"/>
<dbReference type="FunFam" id="3.40.50.300:FF:002588">
    <property type="entry name" value="ATPase, AAA family"/>
    <property type="match status" value="1"/>
</dbReference>
<dbReference type="InterPro" id="IPR047858">
    <property type="entry name" value="FIGNL1_ATPase"/>
</dbReference>
<dbReference type="Gene3D" id="1.10.8.60">
    <property type="match status" value="1"/>
</dbReference>
<reference evidence="8" key="1">
    <citation type="submission" date="2021-03" db="EMBL/GenBank/DDBJ databases">
        <authorList>
            <person name="Bekaert M."/>
        </authorList>
    </citation>
    <scope>NUCLEOTIDE SEQUENCE</scope>
</reference>
<dbReference type="PANTHER" id="PTHR23074">
    <property type="entry name" value="AAA DOMAIN-CONTAINING"/>
    <property type="match status" value="1"/>
</dbReference>
<dbReference type="EMBL" id="CAJPWZ010001787">
    <property type="protein sequence ID" value="CAG2223409.1"/>
    <property type="molecule type" value="Genomic_DNA"/>
</dbReference>
<feature type="compositionally biased region" description="Polar residues" evidence="6">
    <location>
        <begin position="150"/>
        <end position="198"/>
    </location>
</feature>
<dbReference type="CDD" id="cd19525">
    <property type="entry name" value="RecA-like_Figl-1"/>
    <property type="match status" value="1"/>
</dbReference>
<dbReference type="Proteomes" id="UP000683360">
    <property type="component" value="Unassembled WGS sequence"/>
</dbReference>
<keyword evidence="3 5" id="KW-0067">ATP-binding</keyword>
<comment type="similarity">
    <text evidence="1 5">Belongs to the AAA ATPase family.</text>
</comment>
<feature type="compositionally biased region" description="Low complexity" evidence="6">
    <location>
        <begin position="207"/>
        <end position="217"/>
    </location>
</feature>
<feature type="compositionally biased region" description="Polar residues" evidence="6">
    <location>
        <begin position="218"/>
        <end position="237"/>
    </location>
</feature>
<dbReference type="Gene3D" id="3.40.50.300">
    <property type="entry name" value="P-loop containing nucleotide triphosphate hydrolases"/>
    <property type="match status" value="2"/>
</dbReference>
<evidence type="ECO:0000256" key="4">
    <source>
        <dbReference type="ARBA" id="ARBA00035694"/>
    </source>
</evidence>
<protein>
    <recommendedName>
        <fullName evidence="4">Fidgetin-like protein 1</fullName>
    </recommendedName>
</protein>
<keyword evidence="9" id="KW-1185">Reference proteome</keyword>
<evidence type="ECO:0000256" key="6">
    <source>
        <dbReference type="SAM" id="MobiDB-lite"/>
    </source>
</evidence>
<dbReference type="GO" id="GO:0008568">
    <property type="term" value="F:microtubule severing ATPase activity"/>
    <property type="evidence" value="ECO:0007669"/>
    <property type="project" value="TreeGrafter"/>
</dbReference>
<dbReference type="PANTHER" id="PTHR23074:SF17">
    <property type="entry name" value="FIDGETIN-LIKE PROTEIN 1"/>
    <property type="match status" value="1"/>
</dbReference>
<dbReference type="SUPFAM" id="SSF52540">
    <property type="entry name" value="P-loop containing nucleoside triphosphate hydrolases"/>
    <property type="match status" value="1"/>
</dbReference>